<feature type="compositionally biased region" description="Basic and acidic residues" evidence="5">
    <location>
        <begin position="96"/>
        <end position="105"/>
    </location>
</feature>
<feature type="domain" description="BAR" evidence="6">
    <location>
        <begin position="1"/>
        <end position="179"/>
    </location>
</feature>
<feature type="non-terminal residue" evidence="8">
    <location>
        <position position="179"/>
    </location>
</feature>
<dbReference type="RefSeq" id="XP_026547722.1">
    <property type="nucleotide sequence ID" value="XM_026691937.1"/>
</dbReference>
<dbReference type="GeneID" id="113429429"/>
<keyword evidence="3" id="KW-0863">Zinc-finger</keyword>
<keyword evidence="3" id="KW-0343">GTPase activation</keyword>
<feature type="coiled-coil region" evidence="4">
    <location>
        <begin position="36"/>
        <end position="71"/>
    </location>
</feature>
<organism evidence="7 8">
    <name type="scientific">Notechis scutatus</name>
    <name type="common">mainland tiger snake</name>
    <dbReference type="NCBI Taxonomy" id="8663"/>
    <lineage>
        <taxon>Eukaryota</taxon>
        <taxon>Metazoa</taxon>
        <taxon>Chordata</taxon>
        <taxon>Craniata</taxon>
        <taxon>Vertebrata</taxon>
        <taxon>Euteleostomi</taxon>
        <taxon>Lepidosauria</taxon>
        <taxon>Squamata</taxon>
        <taxon>Bifurcata</taxon>
        <taxon>Unidentata</taxon>
        <taxon>Episquamata</taxon>
        <taxon>Toxicofera</taxon>
        <taxon>Serpentes</taxon>
        <taxon>Colubroidea</taxon>
        <taxon>Elapidae</taxon>
        <taxon>Hydrophiinae</taxon>
        <taxon>Notechis</taxon>
    </lineage>
</organism>
<proteinExistence type="predicted"/>
<evidence type="ECO:0000256" key="1">
    <source>
        <dbReference type="ARBA" id="ARBA00022723"/>
    </source>
</evidence>
<keyword evidence="2 3" id="KW-0862">Zinc</keyword>
<dbReference type="InterPro" id="IPR004148">
    <property type="entry name" value="BAR_dom"/>
</dbReference>
<dbReference type="GO" id="GO:0008270">
    <property type="term" value="F:zinc ion binding"/>
    <property type="evidence" value="ECO:0007669"/>
    <property type="project" value="UniProtKB-KW"/>
</dbReference>
<dbReference type="PANTHER" id="PTHR23180:SF197">
    <property type="entry name" value="ARF-GAP WITH COILED-COIL, ANK REPEAT AND PH DOMAIN-CONTAINING PROTEIN 1"/>
    <property type="match status" value="1"/>
</dbReference>
<sequence>MLESGRQFCSHSKSFALGIQELSQNSSGDTLMGECLEKFSQSLSRMMEQQEELLETAQQSLKQQLQTLVKEDIKQFKETRKEFERGSESLGSALHHNAEVPRRRQHDAEDAMVALKAARTTFRNRALDYVLQINVIQSKKKFEILKFVLSFMEAQSVFLEKGFQSSKQLEEYRKGLDAQ</sequence>
<keyword evidence="3" id="KW-0967">Endosome</keyword>
<name>A0A6J1VXC5_9SAUR</name>
<reference evidence="8" key="1">
    <citation type="submission" date="2025-08" db="UniProtKB">
        <authorList>
            <consortium name="RefSeq"/>
        </authorList>
    </citation>
    <scope>IDENTIFICATION</scope>
</reference>
<dbReference type="KEGG" id="nss:113429429"/>
<dbReference type="Gene3D" id="1.20.1270.60">
    <property type="entry name" value="Arfaptin homology (AH) domain/BAR domain"/>
    <property type="match status" value="1"/>
</dbReference>
<gene>
    <name evidence="8" type="primary">LOC113429429</name>
</gene>
<keyword evidence="3" id="KW-0677">Repeat</keyword>
<keyword evidence="4" id="KW-0175">Coiled coil</keyword>
<evidence type="ECO:0000256" key="4">
    <source>
        <dbReference type="SAM" id="Coils"/>
    </source>
</evidence>
<keyword evidence="7" id="KW-1185">Reference proteome</keyword>
<comment type="subcellular location">
    <subcellularLocation>
        <location evidence="3">Endosome membrane</location>
        <topology evidence="3">Peripheral membrane protein</topology>
    </subcellularLocation>
</comment>
<evidence type="ECO:0000256" key="2">
    <source>
        <dbReference type="ARBA" id="ARBA00022833"/>
    </source>
</evidence>
<dbReference type="AlphaFoldDB" id="A0A6J1VXC5"/>
<dbReference type="Pfam" id="PF16746">
    <property type="entry name" value="BAR_3"/>
    <property type="match status" value="1"/>
</dbReference>
<dbReference type="GO" id="GO:0010008">
    <property type="term" value="C:endosome membrane"/>
    <property type="evidence" value="ECO:0007669"/>
    <property type="project" value="UniProtKB-SubCell"/>
</dbReference>
<comment type="domain">
    <text evidence="3">PH domain binds phospholipids including phosphatidic acid, phosphatidylinositol 3-phosphate, phosphatidylinositol 3,5-bisphosphate (PIP2) and phosphatidylinositol 3,4,5-trisphosphate (PIP3). May mediate protein binding to PIP2 or PIP3 containing membranes.</text>
</comment>
<comment type="function">
    <text evidence="3">GTPase-activating protein for the ADP ribosylation factor family.</text>
</comment>
<dbReference type="InterPro" id="IPR045258">
    <property type="entry name" value="ACAP1/2/3-like"/>
</dbReference>
<keyword evidence="1 3" id="KW-0479">Metal-binding</keyword>
<dbReference type="SUPFAM" id="SSF103657">
    <property type="entry name" value="BAR/IMD domain-like"/>
    <property type="match status" value="1"/>
</dbReference>
<dbReference type="Proteomes" id="UP000504612">
    <property type="component" value="Unplaced"/>
</dbReference>
<dbReference type="GO" id="GO:0005096">
    <property type="term" value="F:GTPase activator activity"/>
    <property type="evidence" value="ECO:0007669"/>
    <property type="project" value="UniProtKB-KW"/>
</dbReference>
<evidence type="ECO:0000313" key="8">
    <source>
        <dbReference type="RefSeq" id="XP_026547722.1"/>
    </source>
</evidence>
<evidence type="ECO:0000313" key="7">
    <source>
        <dbReference type="Proteomes" id="UP000504612"/>
    </source>
</evidence>
<feature type="region of interest" description="Disordered" evidence="5">
    <location>
        <begin position="86"/>
        <end position="105"/>
    </location>
</feature>
<comment type="activity regulation">
    <text evidence="3">GAP activity stimulated by phosphatidylinositol 4,5-bisphosphate (PIP2) and phosphatidic acid.</text>
</comment>
<accession>A0A6J1VXC5</accession>
<evidence type="ECO:0000259" key="6">
    <source>
        <dbReference type="Pfam" id="PF16746"/>
    </source>
</evidence>
<comment type="domain">
    <text evidence="3">The BAR domain mediates homodimerization, it can neither bind membrane nor impart curvature, but instead requires the neighboring PH domain to achieve these functions.</text>
</comment>
<keyword evidence="3" id="KW-0040">ANK repeat</keyword>
<evidence type="ECO:0000256" key="5">
    <source>
        <dbReference type="SAM" id="MobiDB-lite"/>
    </source>
</evidence>
<dbReference type="InterPro" id="IPR027267">
    <property type="entry name" value="AH/BAR_dom_sf"/>
</dbReference>
<protein>
    <recommendedName>
        <fullName evidence="3">Arf-GAP with coiled-coil, ANK repeat and PH domain-containing protein</fullName>
        <shortName evidence="3">Cnt-b</shortName>
    </recommendedName>
    <alternativeName>
        <fullName evidence="3">Centaurin-beta</fullName>
    </alternativeName>
</protein>
<evidence type="ECO:0000256" key="3">
    <source>
        <dbReference type="RuleBase" id="RU369028"/>
    </source>
</evidence>
<dbReference type="PANTHER" id="PTHR23180">
    <property type="entry name" value="CENTAURIN/ARF"/>
    <property type="match status" value="1"/>
</dbReference>